<proteinExistence type="predicted"/>
<dbReference type="Proteomes" id="UP000601435">
    <property type="component" value="Unassembled WGS sequence"/>
</dbReference>
<evidence type="ECO:0000256" key="1">
    <source>
        <dbReference type="SAM" id="MobiDB-lite"/>
    </source>
</evidence>
<sequence>MPSLARLSQPWCTASVRHKVRMEMMMCVLPLVSATSYCVSLAAGKDLSISKKVFLLQATLLFLLAAVSAQLKFLNSLNSLVYFMENPRHSNGLLSTCAFISMRLSMAEVMMSCDNEEVVQISFEMFESAVLCMCVLDEPEQLMNQFSCFCCFACGRFVWLGQARPVAFTSLRVCSALLHVVGLQAMSQRTRCLRAHQKPLTAEILKQFAGLHENSPKQGCSQQRKQIQLRRRHRSLLYLRPACGCDAAAIIDQIRKRRARCKTCFSEFLWKGQFLRQGWLTAEILEYIQSFVEDDPQQVITYAGLLEDDGSSQVSSIDSMERDSNDGSVASSLSSVAALRRSVNDRLRHLACTPTPGMHLDTKRNDPSEPQTTFPLLVKPLCMLDVNQL</sequence>
<name>A0A812KLB2_9DINO</name>
<dbReference type="AlphaFoldDB" id="A0A812KLB2"/>
<keyword evidence="3" id="KW-1185">Reference proteome</keyword>
<accession>A0A812KLB2</accession>
<evidence type="ECO:0000313" key="2">
    <source>
        <dbReference type="EMBL" id="CAE7232359.1"/>
    </source>
</evidence>
<dbReference type="EMBL" id="CAJNJA010008065">
    <property type="protein sequence ID" value="CAE7232359.1"/>
    <property type="molecule type" value="Genomic_DNA"/>
</dbReference>
<dbReference type="OrthoDB" id="428350at2759"/>
<organism evidence="2 3">
    <name type="scientific">Symbiodinium necroappetens</name>
    <dbReference type="NCBI Taxonomy" id="1628268"/>
    <lineage>
        <taxon>Eukaryota</taxon>
        <taxon>Sar</taxon>
        <taxon>Alveolata</taxon>
        <taxon>Dinophyceae</taxon>
        <taxon>Suessiales</taxon>
        <taxon>Symbiodiniaceae</taxon>
        <taxon>Symbiodinium</taxon>
    </lineage>
</organism>
<protein>
    <submittedName>
        <fullName evidence="2">Uncharacterized protein</fullName>
    </submittedName>
</protein>
<gene>
    <name evidence="2" type="ORF">SNEC2469_LOCUS3673</name>
</gene>
<comment type="caution">
    <text evidence="2">The sequence shown here is derived from an EMBL/GenBank/DDBJ whole genome shotgun (WGS) entry which is preliminary data.</text>
</comment>
<reference evidence="2" key="1">
    <citation type="submission" date="2021-02" db="EMBL/GenBank/DDBJ databases">
        <authorList>
            <person name="Dougan E. K."/>
            <person name="Rhodes N."/>
            <person name="Thang M."/>
            <person name="Chan C."/>
        </authorList>
    </citation>
    <scope>NUCLEOTIDE SEQUENCE</scope>
</reference>
<feature type="region of interest" description="Disordered" evidence="1">
    <location>
        <begin position="310"/>
        <end position="329"/>
    </location>
</feature>
<evidence type="ECO:0000313" key="3">
    <source>
        <dbReference type="Proteomes" id="UP000601435"/>
    </source>
</evidence>